<reference evidence="2" key="1">
    <citation type="submission" date="2022-11" db="UniProtKB">
        <authorList>
            <consortium name="WormBaseParasite"/>
        </authorList>
    </citation>
    <scope>IDENTIFICATION</scope>
</reference>
<dbReference type="AlphaFoldDB" id="A0A915HIF7"/>
<proteinExistence type="predicted"/>
<evidence type="ECO:0000313" key="2">
    <source>
        <dbReference type="WBParaSite" id="nRc.2.0.1.t01106-RA"/>
    </source>
</evidence>
<name>A0A915HIF7_ROMCU</name>
<accession>A0A915HIF7</accession>
<dbReference type="Proteomes" id="UP000887565">
    <property type="component" value="Unplaced"/>
</dbReference>
<sequence>MIDAAVGVLANIPLLEIGKSIWIIWKSFKRLLIKKVIIVANCRKIFWILTVFGGFCFDQYAPQCYNDSSNPGRTCQTIDFAHQRVFALQPQLTRECFPVTRNGDTDNSPPIIGPQQFVSLNSSLHLKDYGLGSDSAGLFLFSKRLFAPNTPISRKFRFPQSPISLKNVLNQTLILPFPKSPYSPKLPISVSPKIEEAYF</sequence>
<keyword evidence="1" id="KW-1185">Reference proteome</keyword>
<evidence type="ECO:0000313" key="1">
    <source>
        <dbReference type="Proteomes" id="UP000887565"/>
    </source>
</evidence>
<protein>
    <submittedName>
        <fullName evidence="2">Uncharacterized protein</fullName>
    </submittedName>
</protein>
<organism evidence="1 2">
    <name type="scientific">Romanomermis culicivorax</name>
    <name type="common">Nematode worm</name>
    <dbReference type="NCBI Taxonomy" id="13658"/>
    <lineage>
        <taxon>Eukaryota</taxon>
        <taxon>Metazoa</taxon>
        <taxon>Ecdysozoa</taxon>
        <taxon>Nematoda</taxon>
        <taxon>Enoplea</taxon>
        <taxon>Dorylaimia</taxon>
        <taxon>Mermithida</taxon>
        <taxon>Mermithoidea</taxon>
        <taxon>Mermithidae</taxon>
        <taxon>Romanomermis</taxon>
    </lineage>
</organism>
<dbReference type="WBParaSite" id="nRc.2.0.1.t01106-RA">
    <property type="protein sequence ID" value="nRc.2.0.1.t01106-RA"/>
    <property type="gene ID" value="nRc.2.0.1.g01106"/>
</dbReference>